<dbReference type="KEGG" id="pmic:NW74_07415"/>
<sequence>MFVVYPFVFKKESPQGYFIESVDVKEAYTGVNTDDISFGISMAEEVLGLVLSEYVERGIELPKATPIKNVKTKNDEFVTLIKIDLEKFLKDTSLVKKTLSIPKWANDKGTRLGINFSKVLTESILKM</sequence>
<evidence type="ECO:0000313" key="2">
    <source>
        <dbReference type="Proteomes" id="UP000031386"/>
    </source>
</evidence>
<dbReference type="EMBL" id="CP009761">
    <property type="protein sequence ID" value="AIZ37163.1"/>
    <property type="molecule type" value="Genomic_DNA"/>
</dbReference>
<dbReference type="OrthoDB" id="5419659at2"/>
<gene>
    <name evidence="1" type="ORF">NW74_07415</name>
</gene>
<dbReference type="Gene3D" id="3.30.160.250">
    <property type="match status" value="1"/>
</dbReference>
<accession>A0A0B4S2X4</accession>
<organism evidence="1 2">
    <name type="scientific">Parvimonas micra</name>
    <dbReference type="NCBI Taxonomy" id="33033"/>
    <lineage>
        <taxon>Bacteria</taxon>
        <taxon>Bacillati</taxon>
        <taxon>Bacillota</taxon>
        <taxon>Tissierellia</taxon>
        <taxon>Tissierellales</taxon>
        <taxon>Peptoniphilaceae</taxon>
        <taxon>Parvimonas</taxon>
    </lineage>
</organism>
<reference evidence="1 2" key="1">
    <citation type="submission" date="2014-10" db="EMBL/GenBank/DDBJ databases">
        <title>Complete genome sequence of Parvimonas micra KCOM 1535 (= ChDC B708).</title>
        <authorList>
            <person name="Kook J.-K."/>
            <person name="Park S.-N."/>
            <person name="Lim Y.K."/>
            <person name="Roh H."/>
        </authorList>
    </citation>
    <scope>NUCLEOTIDE SEQUENCE [LARGE SCALE GENOMIC DNA]</scope>
    <source>
        <strain evidence="2">KCOM 1535 / ChDC B708</strain>
    </source>
</reference>
<dbReference type="Proteomes" id="UP000031386">
    <property type="component" value="Chromosome"/>
</dbReference>
<keyword evidence="2" id="KW-1185">Reference proteome</keyword>
<name>A0A0B4S2X4_9FIRM</name>
<dbReference type="SUPFAM" id="SSF143100">
    <property type="entry name" value="TTHA1013/TTHA0281-like"/>
    <property type="match status" value="1"/>
</dbReference>
<dbReference type="InterPro" id="IPR035069">
    <property type="entry name" value="TTHA1013/TTHA0281-like"/>
</dbReference>
<evidence type="ECO:0000313" key="1">
    <source>
        <dbReference type="EMBL" id="AIZ37163.1"/>
    </source>
</evidence>
<dbReference type="STRING" id="33033.NW74_07415"/>
<proteinExistence type="predicted"/>
<dbReference type="RefSeq" id="WP_029950442.1">
    <property type="nucleotide sequence ID" value="NZ_CAUTAE010000007.1"/>
</dbReference>
<protein>
    <submittedName>
        <fullName evidence="1">Antitoxin HicB</fullName>
    </submittedName>
</protein>
<dbReference type="AlphaFoldDB" id="A0A0B4S2X4"/>